<keyword evidence="2" id="KW-1185">Reference proteome</keyword>
<reference evidence="1 2" key="1">
    <citation type="journal article" date="2010" name="Science">
        <title>Genomic analysis of organismal complexity in the multicellular green alga Volvox carteri.</title>
        <authorList>
            <person name="Prochnik S.E."/>
            <person name="Umen J."/>
            <person name="Nedelcu A.M."/>
            <person name="Hallmann A."/>
            <person name="Miller S.M."/>
            <person name="Nishii I."/>
            <person name="Ferris P."/>
            <person name="Kuo A."/>
            <person name="Mitros T."/>
            <person name="Fritz-Laylin L.K."/>
            <person name="Hellsten U."/>
            <person name="Chapman J."/>
            <person name="Simakov O."/>
            <person name="Rensing S.A."/>
            <person name="Terry A."/>
            <person name="Pangilinan J."/>
            <person name="Kapitonov V."/>
            <person name="Jurka J."/>
            <person name="Salamov A."/>
            <person name="Shapiro H."/>
            <person name="Schmutz J."/>
            <person name="Grimwood J."/>
            <person name="Lindquist E."/>
            <person name="Lucas S."/>
            <person name="Grigoriev I.V."/>
            <person name="Schmitt R."/>
            <person name="Kirk D."/>
            <person name="Rokhsar D.S."/>
        </authorList>
    </citation>
    <scope>NUCLEOTIDE SEQUENCE [LARGE SCALE GENOMIC DNA]</scope>
    <source>
        <strain evidence="2">f. Nagariensis / Eve</strain>
    </source>
</reference>
<dbReference type="RefSeq" id="XP_002952681.1">
    <property type="nucleotide sequence ID" value="XM_002952635.1"/>
</dbReference>
<dbReference type="AlphaFoldDB" id="D8U1S8"/>
<dbReference type="Proteomes" id="UP000001058">
    <property type="component" value="Unassembled WGS sequence"/>
</dbReference>
<protein>
    <submittedName>
        <fullName evidence="1">Uncharacterized protein</fullName>
    </submittedName>
</protein>
<dbReference type="GeneID" id="9627197"/>
<evidence type="ECO:0000313" key="2">
    <source>
        <dbReference type="Proteomes" id="UP000001058"/>
    </source>
</evidence>
<sequence length="207" mass="22377">MAGAHYEGGNSKAAAGPASGAVASAEAAARLARLEALTDKQLAEFSTAVRQIDKLQVRTRLTGGDIRRPLAQHREHKRGLNAPTNLSYITTHRCAVRQFRRRSLSEWPHSLAHYMLCCVVLTNPDGGVVFTFSQLQTAAADHSAVLVRLASEQEVLRGQLRDTQALLVAVQGLTAKQFQLSCNSSHQFISAGIVYSISKKVTVPVSC</sequence>
<evidence type="ECO:0000313" key="1">
    <source>
        <dbReference type="EMBL" id="EFJ46234.1"/>
    </source>
</evidence>
<gene>
    <name evidence="1" type="ORF">VOLCADRAFT_93306</name>
</gene>
<name>D8U1S8_VOLCA</name>
<organism evidence="2">
    <name type="scientific">Volvox carteri f. nagariensis</name>
    <dbReference type="NCBI Taxonomy" id="3068"/>
    <lineage>
        <taxon>Eukaryota</taxon>
        <taxon>Viridiplantae</taxon>
        <taxon>Chlorophyta</taxon>
        <taxon>core chlorophytes</taxon>
        <taxon>Chlorophyceae</taxon>
        <taxon>CS clade</taxon>
        <taxon>Chlamydomonadales</taxon>
        <taxon>Volvocaceae</taxon>
        <taxon>Volvox</taxon>
    </lineage>
</organism>
<dbReference type="EMBL" id="GL378352">
    <property type="protein sequence ID" value="EFJ46234.1"/>
    <property type="molecule type" value="Genomic_DNA"/>
</dbReference>
<accession>D8U1S8</accession>
<dbReference type="KEGG" id="vcn:VOLCADRAFT_93306"/>
<dbReference type="InParanoid" id="D8U1S8"/>
<dbReference type="OrthoDB" id="549066at2759"/>
<proteinExistence type="predicted"/>